<protein>
    <submittedName>
        <fullName evidence="1">Uncharacterized protein</fullName>
    </submittedName>
</protein>
<keyword evidence="2" id="KW-1185">Reference proteome</keyword>
<dbReference type="EMBL" id="CARXXK010000339">
    <property type="protein sequence ID" value="CAI6370387.1"/>
    <property type="molecule type" value="Genomic_DNA"/>
</dbReference>
<evidence type="ECO:0000313" key="2">
    <source>
        <dbReference type="Proteomes" id="UP001160148"/>
    </source>
</evidence>
<accession>A0AAV0XR36</accession>
<sequence>MSADSFHHQVEMALKKQNKTYDFNDFEDALKSTNKGKFDVKVMEHDSFYDWIDYKSSQKLKQCRVLLKDIVCIKAETGKFVLQYKTKLTETEFKELNCICKKIMKKKWYFDGFAKS</sequence>
<name>A0AAV0XR36_9HEMI</name>
<reference evidence="1 2" key="1">
    <citation type="submission" date="2023-01" db="EMBL/GenBank/DDBJ databases">
        <authorList>
            <person name="Whitehead M."/>
        </authorList>
    </citation>
    <scope>NUCLEOTIDE SEQUENCE [LARGE SCALE GENOMIC DNA]</scope>
</reference>
<proteinExistence type="predicted"/>
<dbReference type="AlphaFoldDB" id="A0AAV0XR36"/>
<evidence type="ECO:0000313" key="1">
    <source>
        <dbReference type="EMBL" id="CAI6370387.1"/>
    </source>
</evidence>
<organism evidence="1 2">
    <name type="scientific">Macrosiphum euphorbiae</name>
    <name type="common">potato aphid</name>
    <dbReference type="NCBI Taxonomy" id="13131"/>
    <lineage>
        <taxon>Eukaryota</taxon>
        <taxon>Metazoa</taxon>
        <taxon>Ecdysozoa</taxon>
        <taxon>Arthropoda</taxon>
        <taxon>Hexapoda</taxon>
        <taxon>Insecta</taxon>
        <taxon>Pterygota</taxon>
        <taxon>Neoptera</taxon>
        <taxon>Paraneoptera</taxon>
        <taxon>Hemiptera</taxon>
        <taxon>Sternorrhyncha</taxon>
        <taxon>Aphidomorpha</taxon>
        <taxon>Aphidoidea</taxon>
        <taxon>Aphididae</taxon>
        <taxon>Macrosiphini</taxon>
        <taxon>Macrosiphum</taxon>
    </lineage>
</organism>
<comment type="caution">
    <text evidence="1">The sequence shown here is derived from an EMBL/GenBank/DDBJ whole genome shotgun (WGS) entry which is preliminary data.</text>
</comment>
<dbReference type="Proteomes" id="UP001160148">
    <property type="component" value="Unassembled WGS sequence"/>
</dbReference>
<gene>
    <name evidence="1" type="ORF">MEUPH1_LOCUS24512</name>
</gene>